<gene>
    <name evidence="2" type="ORF">NDU88_001239</name>
</gene>
<keyword evidence="3" id="KW-1185">Reference proteome</keyword>
<feature type="compositionally biased region" description="Basic and acidic residues" evidence="1">
    <location>
        <begin position="111"/>
        <end position="133"/>
    </location>
</feature>
<evidence type="ECO:0000313" key="3">
    <source>
        <dbReference type="Proteomes" id="UP001066276"/>
    </source>
</evidence>
<evidence type="ECO:0000256" key="1">
    <source>
        <dbReference type="SAM" id="MobiDB-lite"/>
    </source>
</evidence>
<name>A0AAV7VBB1_PLEWA</name>
<proteinExistence type="predicted"/>
<comment type="caution">
    <text evidence="2">The sequence shown here is derived from an EMBL/GenBank/DDBJ whole genome shotgun (WGS) entry which is preliminary data.</text>
</comment>
<sequence length="210" mass="22410">MSPGPTSSAPARLPPAARLLPRVPPQSRSHALPSLLRPRQVDTPPGDAAAAPGAEAAHTPPSSGRQLLRRCCGPRTAVGARGYQAAPFPASSLPLFFPCGGHWVPSLGRGEGRAGQRWASRDRVSHVNGESRRLRGAPGARPRPSFCDSAVGVRGEQRVPWEVSDWIRVPRRAWLGAGETTMERAFRMGSVVFTTGADAPVSWIKDLHAL</sequence>
<feature type="compositionally biased region" description="Low complexity" evidence="1">
    <location>
        <begin position="42"/>
        <end position="61"/>
    </location>
</feature>
<feature type="region of interest" description="Disordered" evidence="1">
    <location>
        <begin position="111"/>
        <end position="143"/>
    </location>
</feature>
<feature type="compositionally biased region" description="Low complexity" evidence="1">
    <location>
        <begin position="9"/>
        <end position="21"/>
    </location>
</feature>
<accession>A0AAV7VBB1</accession>
<protein>
    <submittedName>
        <fullName evidence="2">Uncharacterized protein</fullName>
    </submittedName>
</protein>
<dbReference type="AlphaFoldDB" id="A0AAV7VBB1"/>
<dbReference type="Proteomes" id="UP001066276">
    <property type="component" value="Chromosome 2_1"/>
</dbReference>
<dbReference type="EMBL" id="JANPWB010000003">
    <property type="protein sequence ID" value="KAJ1197379.1"/>
    <property type="molecule type" value="Genomic_DNA"/>
</dbReference>
<feature type="region of interest" description="Disordered" evidence="1">
    <location>
        <begin position="1"/>
        <end position="67"/>
    </location>
</feature>
<reference evidence="2" key="1">
    <citation type="journal article" date="2022" name="bioRxiv">
        <title>Sequencing and chromosome-scale assembly of the giantPleurodeles waltlgenome.</title>
        <authorList>
            <person name="Brown T."/>
            <person name="Elewa A."/>
            <person name="Iarovenko S."/>
            <person name="Subramanian E."/>
            <person name="Araus A.J."/>
            <person name="Petzold A."/>
            <person name="Susuki M."/>
            <person name="Suzuki K.-i.T."/>
            <person name="Hayashi T."/>
            <person name="Toyoda A."/>
            <person name="Oliveira C."/>
            <person name="Osipova E."/>
            <person name="Leigh N.D."/>
            <person name="Simon A."/>
            <person name="Yun M.H."/>
        </authorList>
    </citation>
    <scope>NUCLEOTIDE SEQUENCE</scope>
    <source>
        <strain evidence="2">20211129_DDA</strain>
        <tissue evidence="2">Liver</tissue>
    </source>
</reference>
<organism evidence="2 3">
    <name type="scientific">Pleurodeles waltl</name>
    <name type="common">Iberian ribbed newt</name>
    <dbReference type="NCBI Taxonomy" id="8319"/>
    <lineage>
        <taxon>Eukaryota</taxon>
        <taxon>Metazoa</taxon>
        <taxon>Chordata</taxon>
        <taxon>Craniata</taxon>
        <taxon>Vertebrata</taxon>
        <taxon>Euteleostomi</taxon>
        <taxon>Amphibia</taxon>
        <taxon>Batrachia</taxon>
        <taxon>Caudata</taxon>
        <taxon>Salamandroidea</taxon>
        <taxon>Salamandridae</taxon>
        <taxon>Pleurodelinae</taxon>
        <taxon>Pleurodeles</taxon>
    </lineage>
</organism>
<evidence type="ECO:0000313" key="2">
    <source>
        <dbReference type="EMBL" id="KAJ1197379.1"/>
    </source>
</evidence>